<dbReference type="AlphaFoldDB" id="E4XIZ7"/>
<reference evidence="1" key="1">
    <citation type="journal article" date="2010" name="Science">
        <title>Plasticity of animal genome architecture unmasked by rapid evolution of a pelagic tunicate.</title>
        <authorList>
            <person name="Denoeud F."/>
            <person name="Henriet S."/>
            <person name="Mungpakdee S."/>
            <person name="Aury J.M."/>
            <person name="Da Silva C."/>
            <person name="Brinkmann H."/>
            <person name="Mikhaleva J."/>
            <person name="Olsen L.C."/>
            <person name="Jubin C."/>
            <person name="Canestro C."/>
            <person name="Bouquet J.M."/>
            <person name="Danks G."/>
            <person name="Poulain J."/>
            <person name="Campsteijn C."/>
            <person name="Adamski M."/>
            <person name="Cross I."/>
            <person name="Yadetie F."/>
            <person name="Muffato M."/>
            <person name="Louis A."/>
            <person name="Butcher S."/>
            <person name="Tsagkogeorga G."/>
            <person name="Konrad A."/>
            <person name="Singh S."/>
            <person name="Jensen M.F."/>
            <person name="Cong E.H."/>
            <person name="Eikeseth-Otteraa H."/>
            <person name="Noel B."/>
            <person name="Anthouard V."/>
            <person name="Porcel B.M."/>
            <person name="Kachouri-Lafond R."/>
            <person name="Nishino A."/>
            <person name="Ugolini M."/>
            <person name="Chourrout P."/>
            <person name="Nishida H."/>
            <person name="Aasland R."/>
            <person name="Huzurbazar S."/>
            <person name="Westhof E."/>
            <person name="Delsuc F."/>
            <person name="Lehrach H."/>
            <person name="Reinhardt R."/>
            <person name="Weissenbach J."/>
            <person name="Roy S.W."/>
            <person name="Artiguenave F."/>
            <person name="Postlethwait J.H."/>
            <person name="Manak J.R."/>
            <person name="Thompson E.M."/>
            <person name="Jaillon O."/>
            <person name="Du Pasquier L."/>
            <person name="Boudinot P."/>
            <person name="Liberles D.A."/>
            <person name="Volff J.N."/>
            <person name="Philippe H."/>
            <person name="Lenhard B."/>
            <person name="Roest Crollius H."/>
            <person name="Wincker P."/>
            <person name="Chourrout D."/>
        </authorList>
    </citation>
    <scope>NUCLEOTIDE SEQUENCE [LARGE SCALE GENOMIC DNA]</scope>
</reference>
<name>E4XIZ7_OIKDI</name>
<proteinExistence type="predicted"/>
<organism evidence="1">
    <name type="scientific">Oikopleura dioica</name>
    <name type="common">Tunicate</name>
    <dbReference type="NCBI Taxonomy" id="34765"/>
    <lineage>
        <taxon>Eukaryota</taxon>
        <taxon>Metazoa</taxon>
        <taxon>Chordata</taxon>
        <taxon>Tunicata</taxon>
        <taxon>Appendicularia</taxon>
        <taxon>Copelata</taxon>
        <taxon>Oikopleuridae</taxon>
        <taxon>Oikopleura</taxon>
    </lineage>
</organism>
<protein>
    <submittedName>
        <fullName evidence="1">Uncharacterized protein</fullName>
    </submittedName>
</protein>
<sequence>MIAVPRSSLLNVPKTHQTMLFERILSVFKSERTICSFWLNTAFHSEKEILLKSCELDWNKIERDWRDRVESVAVLIG</sequence>
<evidence type="ECO:0000313" key="1">
    <source>
        <dbReference type="EMBL" id="CBY10440.1"/>
    </source>
</evidence>
<dbReference type="InParanoid" id="E4XIZ7"/>
<evidence type="ECO:0000313" key="2">
    <source>
        <dbReference type="Proteomes" id="UP000001307"/>
    </source>
</evidence>
<accession>E4XIZ7</accession>
<dbReference type="EMBL" id="FN653057">
    <property type="protein sequence ID" value="CBY10440.1"/>
    <property type="molecule type" value="Genomic_DNA"/>
</dbReference>
<dbReference type="Proteomes" id="UP000001307">
    <property type="component" value="Unassembled WGS sequence"/>
</dbReference>
<keyword evidence="2" id="KW-1185">Reference proteome</keyword>
<gene>
    <name evidence="1" type="ORF">GSOID_T00012577001</name>
</gene>